<dbReference type="SUPFAM" id="SSF49265">
    <property type="entry name" value="Fibronectin type III"/>
    <property type="match status" value="1"/>
</dbReference>
<dbReference type="CDD" id="cd00063">
    <property type="entry name" value="FN3"/>
    <property type="match status" value="1"/>
</dbReference>
<proteinExistence type="predicted"/>
<dbReference type="SMART" id="SM00060">
    <property type="entry name" value="FN3"/>
    <property type="match status" value="3"/>
</dbReference>
<protein>
    <submittedName>
        <fullName evidence="2">Gliding motility-associated C-terminal domain-containing protein</fullName>
    </submittedName>
</protein>
<dbReference type="InterPro" id="IPR013783">
    <property type="entry name" value="Ig-like_fold"/>
</dbReference>
<dbReference type="KEGG" id="chih:GWR21_18380"/>
<dbReference type="RefSeq" id="WP_162333161.1">
    <property type="nucleotide sequence ID" value="NZ_CP048113.1"/>
</dbReference>
<dbReference type="NCBIfam" id="TIGR04131">
    <property type="entry name" value="Bac_Flav_CTERM"/>
    <property type="match status" value="1"/>
</dbReference>
<organism evidence="2 3">
    <name type="scientific">Chitinophaga agri</name>
    <dbReference type="NCBI Taxonomy" id="2703787"/>
    <lineage>
        <taxon>Bacteria</taxon>
        <taxon>Pseudomonadati</taxon>
        <taxon>Bacteroidota</taxon>
        <taxon>Chitinophagia</taxon>
        <taxon>Chitinophagales</taxon>
        <taxon>Chitinophagaceae</taxon>
        <taxon>Chitinophaga</taxon>
    </lineage>
</organism>
<evidence type="ECO:0000313" key="2">
    <source>
        <dbReference type="EMBL" id="QHS61492.1"/>
    </source>
</evidence>
<dbReference type="Gene3D" id="2.60.40.10">
    <property type="entry name" value="Immunoglobulins"/>
    <property type="match status" value="3"/>
</dbReference>
<feature type="domain" description="Fibronectin type-III" evidence="1">
    <location>
        <begin position="4245"/>
        <end position="4335"/>
    </location>
</feature>
<dbReference type="InterPro" id="IPR003961">
    <property type="entry name" value="FN3_dom"/>
</dbReference>
<dbReference type="InterPro" id="IPR036116">
    <property type="entry name" value="FN3_sf"/>
</dbReference>
<accession>A0A6B9ZGA1</accession>
<dbReference type="EMBL" id="CP048113">
    <property type="protein sequence ID" value="QHS61492.1"/>
    <property type="molecule type" value="Genomic_DNA"/>
</dbReference>
<dbReference type="PROSITE" id="PS50853">
    <property type="entry name" value="FN3"/>
    <property type="match status" value="1"/>
</dbReference>
<dbReference type="Pfam" id="PF13585">
    <property type="entry name" value="CHU_C"/>
    <property type="match status" value="1"/>
</dbReference>
<sequence length="4427" mass="452163">MHFKATPKSPLRAFILIFFCLVWLVGLPVSKASHEKHPVTTSVVTNGATAWLDNYLLHHPYAPLLPGAWRGNGSFADGPLWSYAGSQSFVTFGIACALCRVDDGANAIDANPSTAATLVLPVGAAGGVGLKLKFAGSYQIGDQVAFDLEIPDQIYSQQLLSALSVSSFNGGIPNNDATPLNSSQIRLDVLGLGLGSTPKFRVTAPIAHAFDEVQISLSTLVSTFTTLRVYEAAAFIPVTVNPASPAITTGGTVTFSPAIRIPNATFAWYTSPEGGSPVFNGAGFTTPALKRTTTYYVAATNPVDGLVSPVRTPVTVRVSGGAGPIWTYADQQVSPVTGGVACALCYVDNPAAAVDADTTTASILQLPVGALTSVGQLLKFPGDYKAGDKIVLDLDIPGQILSAGALSAIQVQTFNNDVANNDVINLGVGSVRVDALGIGSTSKFRVTIPVTKDFDAAQVSLTTAFAAFGALRIYEAAAAIPVTVTPAAPLITAGSSVTLAAGTDARVSGPVFRWYTSPTGGTPVATGNNFPTPLLNRTTTYYAEAFSPSDNLSSYVRTPVTVKVAGGPGTIWSYGQEQESPFTTGVACAACAVSTPAAAADGDTTTAATLTVPLGLAATVGQLVKLPGVYQAGDSIVLFLEAPTENLAAVVLPRVRVTTYNNSIAGPAASNNDQISLNAPTVKLQLLGAGLNNARKFRVTIPATKTFDGVQVDFGGLVGVSGDLKLYEVAAMIPVSVLPNPAKTAYNTGATLTPSIRISNPTFNWYTTPIGGSPVFSGGGAFTTPALIRNTTYYVEAEDPAGTTSLVRTAVPVTIGGGTGPLWTYGTSQNGPVTGGVACALCTITDPAFAADGDSTTASRLVLPLGLASTLGQKINFPGIYHSGDSIILILGSKSDFLADAAVLGSIKVTTSLNNVSNNDPVTLNSPLLNVNLLQTQGEINKFRIAIPVSKTFDAAQVDISSLLSLDNTLYIYEAIAMTPVTVAPSPATITTGQTATLNASLPSIPGVIFNWYETKEGGSPVHTGSSLTTPPLFADKTYYVEAVSPADGLISIQRTAVEVDVNGATGNGPLSCSGAQTQSSGTGGLACLLCGTNNPGLAVDNDPLTASTIRLGVGALGYAYQDLILPVKGKAGDSIRIGLGTTTGLLDLKVLGGIGIGLGNGARPADAEMAGISAPLLTIRLLNGVQQNAYTFVANKEFDRVEIRVNAVVGALSSINVYYAQVVTPVVVPAVATAYVCTGSPATLTATAPAGYTYRWYTSYTGGSPVGYGATFITPAITKDTTYFVEAAGADSCGSERRTPVQVKTGLPGVTVTPSSASVEEGTTPTFNVVSPNAGYQYNWYSVPTGGTPVFVGTQFTVPPVTGNVTYYAEAVLAGNATCRSLRTPVSVTLNGDGGPADPGDIDCGGATSQTTATSGICVGCYVEKADSAVDNSSRTASVIHTILGVGANIQQSLIFSGQGVKGDSIRIKLGFPTGLTDLSLLSGIQVSSSNGGTLNTDEVTLNGATLNLQLLNGNRDLIYSFAPGAAFDRVNIKLNGVATALSALKVYSAQIFAGTPTVEKDTVYICQGSTGILRATGPGATFRWYNQPAGGTVLGTGATFQVSDVANAIYYVESISSSGCVNPVRKAVYVIVGLPQPLVTPAVRTINVGQTATFTVTSPNPAYQYNWYDAPAGGNVVRSNSPTFTTPALSAAAVYYVEVRDPANNCTSPARTRVQVDINLPTEPTPCSYARQQVSPVISGVCLLCAVADPALAVDDNSNSASTITATVAALGYVGQLLQFDNTYPAGDSVTLDLEIPGQLADAALLGGIRLETYNGSTPNADAIFLNNTIAHVVLLNTGNKFRVTVPVSKAFNGVMVSINGVLAALTSVKVYFAAVVTPRPVVTIANVDVCSGNTATLNATASNGANLAWYTVAVGGTPVQTGATYTTGALTASATYYVEAGRFGCANPTRIPVRVNVGATPAAPTAPGRSVCTGSPATLLATAPVGATFRWYTAAVGGTLLASTASYTTNALTADTAFYVEADNNGCKSTTRTRVPVTVSPAPGTLTVTPLTTAVSVGQGAIFTAYAPGANVTYKWYNAAGDSIFTGAVFNTGPLSATTVFSVSASTPGGCINGPRVSVTATVIPGNNDIPCDAATSEQNSANGVCIGCYVENPSLAVDNSTATKSTLHVALGLLNAYVQQSLVFPQISELNDSTVIALSFDAALADIGLLSTIEIGSFNGAASNNDFVALNSPLVKVSLLGGNQQALVGFKPKALFDRIVVRLNSGVATALSAVSVNFASRVAGLPVVQADTICAGNRATLTAGGPANVSFRWYTTSTGGTAIFTGASFQTPALTANTTYYVEAVKTSLNCPNLQRVPVTAVVDAVPDVPALDTTALTICSGSTVTFSVKPVTGVTYRWYTAPTGGTAFFTGNSYTSPALTATTVYYVEGSNSTGCANTTRTRITANVIGRPGVPVVTPASDTICANNSTQLVATSTTPGVTFRWYTAATGGTPVFEGASFQTPVLTATTTYYVEAVVGTCNSTTRTATTVTVNVVPAAPTVTTVPANGQVVSGQTAALTATSSTPGVTYAWYTVPTGGSAVATGASFTTPALTSNITYYVEAVANTGGCPSQRTAVPLTVSVLPNTACDFANAQTNSTTAVCVLCSVQDAANTTDADLNNFSVLSVPLAAGSGSVQQSLIFPDVAPAGDSVRITLELPAQVVDAGLLSSLEVSSFNGATANNDAVLLNNSSVSVRLLTGTSKFTVAFAPGAAYDRVQVRLRAGIIAALVKANVYYATRQVSAPNVAIRNVTICSGTTASLSATATAGTTLEWYTASVGGQKVGEGASFTTPQLTATTTYYVQSVRTSNNCANPNRVSVTVSVVPGLVAPSVTNASICAGQPATLTATVTGQNVQTRWYSAPTGGTLLFTGTTYVTNALSADTAFYVETSNGTCTLSSRVRATVTVGAGAPTPLLEAANVDVCAGNPAIFRIASPVAGVTYRWYSALTGGTLLTTATTFTTPNLSATTVYYVEAINTVSQCGTGSARISATAGVVQNPGTPSVQSASVQVCAGQDATLAVLNPQAGLTYQWYTAATGGTLIQSGATLVIRAATASADYYVQAVNSNGCISTGARTKASVVVTPAPGTPTVVASAVNVCRGNTVILSVRPGGTFTYRWYTTPTGGTPVGNGVSFTTPVLTADTDYYVEAVGGNCSSAVRARVSVLITEPAPAPTLESDNVNVCTGASATLRVTSLTTGITYNWYTTATGGTPVFTGPEFTTPQLTATTVYYVGAVNTASGCGGTAARVAATVTVVPRPGTPAVVANNVEVCTGQNASLFVQNPQNNITYQWYDAPTGGTLVFTGAVFVVNSVNSSTTYYVQAVNANGCANAGARVAVAVTIVPPPATPVVVSNITVCPGTAATLSVQNPNALYTYTWYTTANGGTAVGNGANFTTPVINATATYYVAASNGNCSSATRAGTTVTPSSAPPVPTLEGNNVNTCAGGNATLRVTSTTTGVTYNWYTTANGGTSVFTGAEYVTPTLNASTTYYVQAVSTNSQCAGTSARVAATVTIVPRPGTPVVVSNSVDACAGQNTVLFIQNPQNDIAYQWYDAATGGTQVFTGPVFVVNSVTSDITYYVQAVNATGCANAGARVAVAINVVPVPTAPVVASDVTACPGTAATLSIQNPNAAYTYNWYTTATGGTPVGTGASFTTPVLNATTTYYVEATNGNCSSVTRAATTVTLSGTIQDPVLEANNVGICTGGSATLRVTSTTTGVTYNWYTAATGGTSVFTGPAFVTPNLNASTTYYVEAVSTNSQCAGTSARVAATVTVGQSPAVPVLTAGNVRACAGQDATFSVLNPQAGIDYQWFDAASGGTLVFTGTTFTATAVTANINYYVQAASGSTCVSTGRATASIVVDAAAPTPDVTSVNLVTCIGGTATLNVLNPVASLTYRWYDAPANGTLLATGPEYTTAAINSNTTFYVEALNGSGCPSQARKGVTVTVVNTISAPLADGATICAGTSALLSVKDPQPGISYKWYEAAVGGTPGFTGADFTTPQLTTGMTYYVEASSGGCVSQSRTIVQVNVNPAPATPVVANASVATCQGETAVLSVQNPNAALTYRWFTTPTGGTAAGTGSSFTTPPINANVTYYVEALNTSGCASPTRTTVNVTVGAPPSNATVTGNEAGICPGGTATLTATSTTAGASFRWYTTETGGTPVATTAAFTTPALNDNTTYYVEVVTTGGCASTSRIAVQVNILQPLDAPVVTVSDTEATSVTFQWTAVPGASAYQVTLDNGTTYIQPSSGANGLTHTIAGLQPTQAVTIRVRALGDNECETSALSAAVTGTAENPQGNRIFVPNLFTPNGDGFNDVHFVYGNTIANVVVRYYNQYGQQIFETKDQRIGWDGTVNGRQQPLGVYIWVLRATLQDGSVVNMKGTVTIVR</sequence>
<dbReference type="Pfam" id="PF19081">
    <property type="entry name" value="Ig_7"/>
    <property type="match status" value="32"/>
</dbReference>
<keyword evidence="3" id="KW-1185">Reference proteome</keyword>
<dbReference type="SMART" id="SM00409">
    <property type="entry name" value="IG"/>
    <property type="match status" value="14"/>
</dbReference>
<dbReference type="InterPro" id="IPR044023">
    <property type="entry name" value="Ig_7"/>
</dbReference>
<dbReference type="Proteomes" id="UP000476411">
    <property type="component" value="Chromosome"/>
</dbReference>
<dbReference type="InterPro" id="IPR026341">
    <property type="entry name" value="T9SS_type_B"/>
</dbReference>
<evidence type="ECO:0000313" key="3">
    <source>
        <dbReference type="Proteomes" id="UP000476411"/>
    </source>
</evidence>
<reference evidence="2 3" key="1">
    <citation type="submission" date="2020-01" db="EMBL/GenBank/DDBJ databases">
        <title>Complete genome sequence of Chitinophaga sp. H33E-04 isolated from quinoa roots.</title>
        <authorList>
            <person name="Weon H.-Y."/>
            <person name="Lee S.A."/>
        </authorList>
    </citation>
    <scope>NUCLEOTIDE SEQUENCE [LARGE SCALE GENOMIC DNA]</scope>
    <source>
        <strain evidence="2 3">H33E-04</strain>
    </source>
</reference>
<evidence type="ECO:0000259" key="1">
    <source>
        <dbReference type="PROSITE" id="PS50853"/>
    </source>
</evidence>
<name>A0A6B9ZGA1_9BACT</name>
<gene>
    <name evidence="2" type="ORF">GWR21_18380</name>
</gene>
<dbReference type="InterPro" id="IPR003599">
    <property type="entry name" value="Ig_sub"/>
</dbReference>